<dbReference type="Proteomes" id="UP001056707">
    <property type="component" value="Chromosome"/>
</dbReference>
<dbReference type="InterPro" id="IPR010982">
    <property type="entry name" value="Lambda_DNA-bd_dom_sf"/>
</dbReference>
<dbReference type="SUPFAM" id="SSF47413">
    <property type="entry name" value="lambda repressor-like DNA-binding domains"/>
    <property type="match status" value="1"/>
</dbReference>
<dbReference type="Gene3D" id="1.25.40.10">
    <property type="entry name" value="Tetratricopeptide repeat domain"/>
    <property type="match status" value="1"/>
</dbReference>
<dbReference type="Pfam" id="PF01381">
    <property type="entry name" value="HTH_3"/>
    <property type="match status" value="1"/>
</dbReference>
<organism evidence="2 3">
    <name type="scientific">Fructilactobacillus myrtifloralis</name>
    <dbReference type="NCBI Taxonomy" id="2940301"/>
    <lineage>
        <taxon>Bacteria</taxon>
        <taxon>Bacillati</taxon>
        <taxon>Bacillota</taxon>
        <taxon>Bacilli</taxon>
        <taxon>Lactobacillales</taxon>
        <taxon>Lactobacillaceae</taxon>
        <taxon>Fructilactobacillus</taxon>
    </lineage>
</organism>
<dbReference type="PANTHER" id="PTHR37038:SF13">
    <property type="entry name" value="HTH CRO_C1-TYPE DOMAIN-CONTAINING PROTEIN"/>
    <property type="match status" value="1"/>
</dbReference>
<dbReference type="RefSeq" id="WP_252750235.1">
    <property type="nucleotide sequence ID" value="NZ_CP097116.1"/>
</dbReference>
<evidence type="ECO:0000313" key="2">
    <source>
        <dbReference type="EMBL" id="USS85340.1"/>
    </source>
</evidence>
<dbReference type="InterPro" id="IPR053163">
    <property type="entry name" value="HTH-type_regulator_Rgg"/>
</dbReference>
<sequence length="286" mass="32960">MTEFGALLKYLRTSRHITQAELSHNLISRDTVVRIENNHQNPSFETGIQLLERLGISLSDFDKQRSITNPTSFSNLTQKFLYQLNSSGDRKTLTDVNKLARQIYQEEGNFTARNIMLVTEAMEKIDDWNFNLAHIQELRKLLQPVWSNLAQIDEWCMLDLRILDCSLFFFDLETAHAIMQHAFRIIDKKYPTLAGLKAAFSANYCYLLILNRQIKAPFVELAESRKIASQTGRYDLVIVADIRRLVLEQLPNYKTNIKHKLSVLTNLGATGLVESLKKEVQAILDR</sequence>
<dbReference type="InterPro" id="IPR001387">
    <property type="entry name" value="Cro/C1-type_HTH"/>
</dbReference>
<evidence type="ECO:0000313" key="3">
    <source>
        <dbReference type="Proteomes" id="UP001056707"/>
    </source>
</evidence>
<dbReference type="CDD" id="cd00093">
    <property type="entry name" value="HTH_XRE"/>
    <property type="match status" value="1"/>
</dbReference>
<dbReference type="InterPro" id="IPR011990">
    <property type="entry name" value="TPR-like_helical_dom_sf"/>
</dbReference>
<proteinExistence type="predicted"/>
<dbReference type="SMART" id="SM00530">
    <property type="entry name" value="HTH_XRE"/>
    <property type="match status" value="1"/>
</dbReference>
<evidence type="ECO:0000259" key="1">
    <source>
        <dbReference type="PROSITE" id="PS50943"/>
    </source>
</evidence>
<reference evidence="2" key="1">
    <citation type="submission" date="2022-05" db="EMBL/GenBank/DDBJ databases">
        <authorList>
            <person name="Oliphant S.A."/>
            <person name="Watson-Haigh N.S."/>
            <person name="Sumby K.M."/>
            <person name="Gardner J.M."/>
            <person name="Jiranek V."/>
        </authorList>
    </citation>
    <scope>NUCLEOTIDE SEQUENCE</scope>
    <source>
        <strain evidence="2">KI16_H9</strain>
    </source>
</reference>
<keyword evidence="3" id="KW-1185">Reference proteome</keyword>
<name>A0ABY5BP53_9LACO</name>
<protein>
    <submittedName>
        <fullName evidence="2">Helix-turn-helix domain-containing protein</fullName>
    </submittedName>
</protein>
<gene>
    <name evidence="2" type="ORF">M3M35_01360</name>
</gene>
<dbReference type="EMBL" id="CP097116">
    <property type="protein sequence ID" value="USS85340.1"/>
    <property type="molecule type" value="Genomic_DNA"/>
</dbReference>
<feature type="domain" description="HTH cro/C1-type" evidence="1">
    <location>
        <begin position="8"/>
        <end position="61"/>
    </location>
</feature>
<accession>A0ABY5BP53</accession>
<dbReference type="PROSITE" id="PS50943">
    <property type="entry name" value="HTH_CROC1"/>
    <property type="match status" value="1"/>
</dbReference>
<dbReference type="PANTHER" id="PTHR37038">
    <property type="entry name" value="TRANSCRIPTIONAL REGULATOR-RELATED"/>
    <property type="match status" value="1"/>
</dbReference>